<protein>
    <submittedName>
        <fullName evidence="1">Uncharacterized protein</fullName>
    </submittedName>
</protein>
<name>A0AAD4D4C6_9FUNG</name>
<gene>
    <name evidence="1" type="ORF">BGZ95_003301</name>
</gene>
<keyword evidence="2" id="KW-1185">Reference proteome</keyword>
<reference evidence="1" key="1">
    <citation type="journal article" date="2020" name="Fungal Divers.">
        <title>Resolving the Mortierellaceae phylogeny through synthesis of multi-gene phylogenetics and phylogenomics.</title>
        <authorList>
            <person name="Vandepol N."/>
            <person name="Liber J."/>
            <person name="Desiro A."/>
            <person name="Na H."/>
            <person name="Kennedy M."/>
            <person name="Barry K."/>
            <person name="Grigoriev I.V."/>
            <person name="Miller A.N."/>
            <person name="O'Donnell K."/>
            <person name="Stajich J.E."/>
            <person name="Bonito G."/>
        </authorList>
    </citation>
    <scope>NUCLEOTIDE SEQUENCE</scope>
    <source>
        <strain evidence="1">NRRL 28262</strain>
    </source>
</reference>
<accession>A0AAD4D4C6</accession>
<evidence type="ECO:0000313" key="1">
    <source>
        <dbReference type="EMBL" id="KAG0265494.1"/>
    </source>
</evidence>
<dbReference type="EMBL" id="JAAAIL010001747">
    <property type="protein sequence ID" value="KAG0265494.1"/>
    <property type="molecule type" value="Genomic_DNA"/>
</dbReference>
<organism evidence="1 2">
    <name type="scientific">Linnemannia exigua</name>
    <dbReference type="NCBI Taxonomy" id="604196"/>
    <lineage>
        <taxon>Eukaryota</taxon>
        <taxon>Fungi</taxon>
        <taxon>Fungi incertae sedis</taxon>
        <taxon>Mucoromycota</taxon>
        <taxon>Mortierellomycotina</taxon>
        <taxon>Mortierellomycetes</taxon>
        <taxon>Mortierellales</taxon>
        <taxon>Mortierellaceae</taxon>
        <taxon>Linnemannia</taxon>
    </lineage>
</organism>
<dbReference type="Proteomes" id="UP001194580">
    <property type="component" value="Unassembled WGS sequence"/>
</dbReference>
<evidence type="ECO:0000313" key="2">
    <source>
        <dbReference type="Proteomes" id="UP001194580"/>
    </source>
</evidence>
<dbReference type="AlphaFoldDB" id="A0AAD4D4C6"/>
<feature type="non-terminal residue" evidence="1">
    <location>
        <position position="131"/>
    </location>
</feature>
<comment type="caution">
    <text evidence="1">The sequence shown here is derived from an EMBL/GenBank/DDBJ whole genome shotgun (WGS) entry which is preliminary data.</text>
</comment>
<sequence length="131" mass="15478">MPDLRRLSIHIPSLETRIPIEDMFPLFSRLEELDFAGSWHKHEIMDEQTSSNNNMSTPWRLKKLKCNRPDQTLTRFCLNLTHFEMLSLETVKLPSGTSPDDFVDVAETLRSLEALRSLTFDIRWRREVEFL</sequence>
<proteinExistence type="predicted"/>